<protein>
    <submittedName>
        <fullName evidence="2">Uncharacterized protein</fullName>
    </submittedName>
</protein>
<name>A0AA38G0C4_TAXCH</name>
<feature type="compositionally biased region" description="Polar residues" evidence="1">
    <location>
        <begin position="44"/>
        <end position="67"/>
    </location>
</feature>
<dbReference type="EMBL" id="JAHRHJ020000006">
    <property type="protein sequence ID" value="KAH9313451.1"/>
    <property type="molecule type" value="Genomic_DNA"/>
</dbReference>
<reference evidence="2 3" key="1">
    <citation type="journal article" date="2021" name="Nat. Plants">
        <title>The Taxus genome provides insights into paclitaxel biosynthesis.</title>
        <authorList>
            <person name="Xiong X."/>
            <person name="Gou J."/>
            <person name="Liao Q."/>
            <person name="Li Y."/>
            <person name="Zhou Q."/>
            <person name="Bi G."/>
            <person name="Li C."/>
            <person name="Du R."/>
            <person name="Wang X."/>
            <person name="Sun T."/>
            <person name="Guo L."/>
            <person name="Liang H."/>
            <person name="Lu P."/>
            <person name="Wu Y."/>
            <person name="Zhang Z."/>
            <person name="Ro D.K."/>
            <person name="Shang Y."/>
            <person name="Huang S."/>
            <person name="Yan J."/>
        </authorList>
    </citation>
    <scope>NUCLEOTIDE SEQUENCE [LARGE SCALE GENOMIC DNA]</scope>
    <source>
        <strain evidence="2">Ta-2019</strain>
    </source>
</reference>
<sequence length="80" mass="8496">SEGFTDVSTPVWEVGNEGDNEAVPTDKSPDTIFTAAHPFPQYSAMPTSSEVHSVAPETTSVPESQNPIPMPVAMDIDHLG</sequence>
<feature type="region of interest" description="Disordered" evidence="1">
    <location>
        <begin position="1"/>
        <end position="27"/>
    </location>
</feature>
<proteinExistence type="predicted"/>
<dbReference type="Proteomes" id="UP000824469">
    <property type="component" value="Unassembled WGS sequence"/>
</dbReference>
<evidence type="ECO:0000313" key="3">
    <source>
        <dbReference type="Proteomes" id="UP000824469"/>
    </source>
</evidence>
<organism evidence="2 3">
    <name type="scientific">Taxus chinensis</name>
    <name type="common">Chinese yew</name>
    <name type="synonym">Taxus wallichiana var. chinensis</name>
    <dbReference type="NCBI Taxonomy" id="29808"/>
    <lineage>
        <taxon>Eukaryota</taxon>
        <taxon>Viridiplantae</taxon>
        <taxon>Streptophyta</taxon>
        <taxon>Embryophyta</taxon>
        <taxon>Tracheophyta</taxon>
        <taxon>Spermatophyta</taxon>
        <taxon>Pinopsida</taxon>
        <taxon>Pinidae</taxon>
        <taxon>Conifers II</taxon>
        <taxon>Cupressales</taxon>
        <taxon>Taxaceae</taxon>
        <taxon>Taxus</taxon>
    </lineage>
</organism>
<feature type="non-terminal residue" evidence="2">
    <location>
        <position position="80"/>
    </location>
</feature>
<keyword evidence="3" id="KW-1185">Reference proteome</keyword>
<feature type="non-terminal residue" evidence="2">
    <location>
        <position position="1"/>
    </location>
</feature>
<gene>
    <name evidence="2" type="ORF">KI387_044570</name>
</gene>
<accession>A0AA38G0C4</accession>
<comment type="caution">
    <text evidence="2">The sequence shown here is derived from an EMBL/GenBank/DDBJ whole genome shotgun (WGS) entry which is preliminary data.</text>
</comment>
<feature type="region of interest" description="Disordered" evidence="1">
    <location>
        <begin position="40"/>
        <end position="80"/>
    </location>
</feature>
<evidence type="ECO:0000313" key="2">
    <source>
        <dbReference type="EMBL" id="KAH9313451.1"/>
    </source>
</evidence>
<dbReference type="AlphaFoldDB" id="A0AA38G0C4"/>
<evidence type="ECO:0000256" key="1">
    <source>
        <dbReference type="SAM" id="MobiDB-lite"/>
    </source>
</evidence>